<dbReference type="EMBL" id="QKYT01000862">
    <property type="protein sequence ID" value="RIA81021.1"/>
    <property type="molecule type" value="Genomic_DNA"/>
</dbReference>
<evidence type="ECO:0000256" key="1">
    <source>
        <dbReference type="SAM" id="MobiDB-lite"/>
    </source>
</evidence>
<comment type="caution">
    <text evidence="4">The sequence shown here is derived from an EMBL/GenBank/DDBJ whole genome shotgun (WGS) entry which is preliminary data.</text>
</comment>
<feature type="transmembrane region" description="Helical" evidence="2">
    <location>
        <begin position="59"/>
        <end position="80"/>
    </location>
</feature>
<dbReference type="Proteomes" id="UP000265703">
    <property type="component" value="Unassembled WGS sequence"/>
</dbReference>
<proteinExistence type="predicted"/>
<feature type="region of interest" description="Disordered" evidence="1">
    <location>
        <begin position="92"/>
        <end position="119"/>
    </location>
</feature>
<keyword evidence="2" id="KW-0472">Membrane</keyword>
<evidence type="ECO:0000313" key="4">
    <source>
        <dbReference type="EMBL" id="RIA81021.1"/>
    </source>
</evidence>
<keyword evidence="2" id="KW-1133">Transmembrane helix</keyword>
<feature type="chain" id="PRO_5017382025" evidence="3">
    <location>
        <begin position="25"/>
        <end position="119"/>
    </location>
</feature>
<dbReference type="AlphaFoldDB" id="A0A397SE46"/>
<evidence type="ECO:0000256" key="3">
    <source>
        <dbReference type="SAM" id="SignalP"/>
    </source>
</evidence>
<keyword evidence="2" id="KW-0812">Transmembrane</keyword>
<reference evidence="4 5" key="1">
    <citation type="submission" date="2018-06" db="EMBL/GenBank/DDBJ databases">
        <title>Comparative genomics reveals the genomic features of Rhizophagus irregularis, R. cerebriforme, R. diaphanum and Gigaspora rosea, and their symbiotic lifestyle signature.</title>
        <authorList>
            <person name="Morin E."/>
            <person name="San Clemente H."/>
            <person name="Chen E.C.H."/>
            <person name="De La Providencia I."/>
            <person name="Hainaut M."/>
            <person name="Kuo A."/>
            <person name="Kohler A."/>
            <person name="Murat C."/>
            <person name="Tang N."/>
            <person name="Roy S."/>
            <person name="Loubradou J."/>
            <person name="Henrissat B."/>
            <person name="Grigoriev I.V."/>
            <person name="Corradi N."/>
            <person name="Roux C."/>
            <person name="Martin F.M."/>
        </authorList>
    </citation>
    <scope>NUCLEOTIDE SEQUENCE [LARGE SCALE GENOMIC DNA]</scope>
    <source>
        <strain evidence="4 5">DAOM 227022</strain>
    </source>
</reference>
<keyword evidence="3" id="KW-0732">Signal</keyword>
<sequence length="119" mass="13758">MKCLLTFLFFLVGSLNSLVQNGKGKHSPNFSVWNARENGSLNSSVWNGKGKDKFLRKTYHFFLFFSKMLLIFLFSFFCRIRFSSENLGLKTFSSGNSESEKKYSAPKIQNQKRNFASEK</sequence>
<organism evidence="4 5">
    <name type="scientific">Glomus cerebriforme</name>
    <dbReference type="NCBI Taxonomy" id="658196"/>
    <lineage>
        <taxon>Eukaryota</taxon>
        <taxon>Fungi</taxon>
        <taxon>Fungi incertae sedis</taxon>
        <taxon>Mucoromycota</taxon>
        <taxon>Glomeromycotina</taxon>
        <taxon>Glomeromycetes</taxon>
        <taxon>Glomerales</taxon>
        <taxon>Glomeraceae</taxon>
        <taxon>Glomus</taxon>
    </lineage>
</organism>
<evidence type="ECO:0000256" key="2">
    <source>
        <dbReference type="SAM" id="Phobius"/>
    </source>
</evidence>
<feature type="compositionally biased region" description="Polar residues" evidence="1">
    <location>
        <begin position="107"/>
        <end position="119"/>
    </location>
</feature>
<feature type="signal peptide" evidence="3">
    <location>
        <begin position="1"/>
        <end position="24"/>
    </location>
</feature>
<accession>A0A397SE46</accession>
<name>A0A397SE46_9GLOM</name>
<evidence type="ECO:0000313" key="5">
    <source>
        <dbReference type="Proteomes" id="UP000265703"/>
    </source>
</evidence>
<protein>
    <submittedName>
        <fullName evidence="4">Uncharacterized protein</fullName>
    </submittedName>
</protein>
<keyword evidence="5" id="KW-1185">Reference proteome</keyword>
<gene>
    <name evidence="4" type="ORF">C1645_744824</name>
</gene>